<evidence type="ECO:0000313" key="1">
    <source>
        <dbReference type="EMBL" id="GIY70530.1"/>
    </source>
</evidence>
<dbReference type="AlphaFoldDB" id="A0AAV4VM93"/>
<accession>A0AAV4VM93</accession>
<comment type="caution">
    <text evidence="1">The sequence shown here is derived from an EMBL/GenBank/DDBJ whole genome shotgun (WGS) entry which is preliminary data.</text>
</comment>
<protein>
    <submittedName>
        <fullName evidence="1">Uncharacterized protein</fullName>
    </submittedName>
</protein>
<dbReference type="Proteomes" id="UP001054945">
    <property type="component" value="Unassembled WGS sequence"/>
</dbReference>
<evidence type="ECO:0000313" key="2">
    <source>
        <dbReference type="Proteomes" id="UP001054945"/>
    </source>
</evidence>
<name>A0AAV4VM93_CAEEX</name>
<gene>
    <name evidence="1" type="ORF">CEXT_257011</name>
</gene>
<keyword evidence="2" id="KW-1185">Reference proteome</keyword>
<proteinExistence type="predicted"/>
<dbReference type="EMBL" id="BPLR01014678">
    <property type="protein sequence ID" value="GIY70530.1"/>
    <property type="molecule type" value="Genomic_DNA"/>
</dbReference>
<sequence length="92" mass="10895">MKVELYCRQQVVYIVVNNIHQHRRLFVRRCSPYAYASNRYSSFGISQKPSPSPEKAELQPFVTITYLMDHKTNPRVRVRPRDTHSLTVVQME</sequence>
<reference evidence="1 2" key="1">
    <citation type="submission" date="2021-06" db="EMBL/GenBank/DDBJ databases">
        <title>Caerostris extrusa draft genome.</title>
        <authorList>
            <person name="Kono N."/>
            <person name="Arakawa K."/>
        </authorList>
    </citation>
    <scope>NUCLEOTIDE SEQUENCE [LARGE SCALE GENOMIC DNA]</scope>
</reference>
<organism evidence="1 2">
    <name type="scientific">Caerostris extrusa</name>
    <name type="common">Bark spider</name>
    <name type="synonym">Caerostris bankana</name>
    <dbReference type="NCBI Taxonomy" id="172846"/>
    <lineage>
        <taxon>Eukaryota</taxon>
        <taxon>Metazoa</taxon>
        <taxon>Ecdysozoa</taxon>
        <taxon>Arthropoda</taxon>
        <taxon>Chelicerata</taxon>
        <taxon>Arachnida</taxon>
        <taxon>Araneae</taxon>
        <taxon>Araneomorphae</taxon>
        <taxon>Entelegynae</taxon>
        <taxon>Araneoidea</taxon>
        <taxon>Araneidae</taxon>
        <taxon>Caerostris</taxon>
    </lineage>
</organism>